<feature type="region of interest" description="Disordered" evidence="1">
    <location>
        <begin position="218"/>
        <end position="247"/>
    </location>
</feature>
<gene>
    <name evidence="2" type="primary">PTH2_1</name>
    <name evidence="2" type="ORF">LPJ64_001573</name>
</gene>
<accession>A0A9W8CLS8</accession>
<dbReference type="Proteomes" id="UP001145021">
    <property type="component" value="Unassembled WGS sequence"/>
</dbReference>
<dbReference type="GO" id="GO:0003677">
    <property type="term" value="F:DNA binding"/>
    <property type="evidence" value="ECO:0007669"/>
    <property type="project" value="TreeGrafter"/>
</dbReference>
<sequence>MFVPTYTGYIETTEDALLVFEACRLGILKRRSRRLVESERKHVQSGSVFVWDEAEAGIRRWTDGRRWSPSRVSGCFLIYTELEPKPATLTSSTTATDIPLENGLIKKALSLYTTKQNKLHLICYYLRQDLDAGKLITPTKDPLLSKIPISRSLYPEIIPEMIQTLPVRQTQTLDSRRSSITLAAPPVDVHHSLSVQQIQRRPTADYTQSNSLLADSSRTAHYESPLILPGQPPLSRRCMTTSDSKEELHPSLLQNINAHSAATHAPALSVQPPDNQKQQQIQVQAQQTNNKKLRPGYHDLPGSLQNSSSFRSLSHPFLLDNSDLPIMHGSSTAPGSRRSSTLYLSSLSENGGGGSRSRRESESMSVDGNFKLPPISELLSITNHKDTVRNAASDSCVTEKTRMRYARNPWDRRPHGIVRAPQSLANYTFN</sequence>
<protein>
    <submittedName>
        <fullName evidence="2">Gluconate transport-inducing protein</fullName>
    </submittedName>
</protein>
<feature type="region of interest" description="Disordered" evidence="1">
    <location>
        <begin position="344"/>
        <end position="369"/>
    </location>
</feature>
<evidence type="ECO:0000313" key="3">
    <source>
        <dbReference type="Proteomes" id="UP001145021"/>
    </source>
</evidence>
<dbReference type="EMBL" id="JANBOH010000042">
    <property type="protein sequence ID" value="KAJ1646996.1"/>
    <property type="molecule type" value="Genomic_DNA"/>
</dbReference>
<dbReference type="InterPro" id="IPR018608">
    <property type="entry name" value="Gti1/Pac2"/>
</dbReference>
<evidence type="ECO:0000313" key="2">
    <source>
        <dbReference type="EMBL" id="KAJ1646996.1"/>
    </source>
</evidence>
<feature type="compositionally biased region" description="Low complexity" evidence="1">
    <location>
        <begin position="276"/>
        <end position="287"/>
    </location>
</feature>
<dbReference type="PANTHER" id="PTHR28027:SF1">
    <property type="entry name" value="CAMP INDEPENDENT REGULATORY PROTEIN (AFU_ORTHOLOGUE AFUA_3G09640)"/>
    <property type="match status" value="1"/>
</dbReference>
<dbReference type="AlphaFoldDB" id="A0A9W8CLS8"/>
<feature type="region of interest" description="Disordered" evidence="1">
    <location>
        <begin position="267"/>
        <end position="287"/>
    </location>
</feature>
<dbReference type="PANTHER" id="PTHR28027">
    <property type="entry name" value="TRANSCRIPTIONAL REGULATOR MIT1"/>
    <property type="match status" value="1"/>
</dbReference>
<dbReference type="Pfam" id="PF09729">
    <property type="entry name" value="Gti1_Pac2"/>
    <property type="match status" value="1"/>
</dbReference>
<name>A0A9W8CLS8_9FUNG</name>
<proteinExistence type="predicted"/>
<comment type="caution">
    <text evidence="2">The sequence shown here is derived from an EMBL/GenBank/DDBJ whole genome shotgun (WGS) entry which is preliminary data.</text>
</comment>
<reference evidence="2" key="1">
    <citation type="submission" date="2022-07" db="EMBL/GenBank/DDBJ databases">
        <title>Phylogenomic reconstructions and comparative analyses of Kickxellomycotina fungi.</title>
        <authorList>
            <person name="Reynolds N.K."/>
            <person name="Stajich J.E."/>
            <person name="Barry K."/>
            <person name="Grigoriev I.V."/>
            <person name="Crous P."/>
            <person name="Smith M.E."/>
        </authorList>
    </citation>
    <scope>NUCLEOTIDE SEQUENCE</scope>
    <source>
        <strain evidence="2">NBRC 105413</strain>
    </source>
</reference>
<keyword evidence="3" id="KW-1185">Reference proteome</keyword>
<organism evidence="2 3">
    <name type="scientific">Coemansia asiatica</name>
    <dbReference type="NCBI Taxonomy" id="1052880"/>
    <lineage>
        <taxon>Eukaryota</taxon>
        <taxon>Fungi</taxon>
        <taxon>Fungi incertae sedis</taxon>
        <taxon>Zoopagomycota</taxon>
        <taxon>Kickxellomycotina</taxon>
        <taxon>Kickxellomycetes</taxon>
        <taxon>Kickxellales</taxon>
        <taxon>Kickxellaceae</taxon>
        <taxon>Coemansia</taxon>
    </lineage>
</organism>
<evidence type="ECO:0000256" key="1">
    <source>
        <dbReference type="SAM" id="MobiDB-lite"/>
    </source>
</evidence>